<accession>A0A2H0YRZ0</accession>
<organism evidence="1 2">
    <name type="scientific">Candidatus Kerfeldbacteria bacterium CG08_land_8_20_14_0_20_43_14</name>
    <dbReference type="NCBI Taxonomy" id="2014246"/>
    <lineage>
        <taxon>Bacteria</taxon>
        <taxon>Candidatus Kerfeldiibacteriota</taxon>
    </lineage>
</organism>
<dbReference type="EMBL" id="PEXW01000002">
    <property type="protein sequence ID" value="PIS41049.1"/>
    <property type="molecule type" value="Genomic_DNA"/>
</dbReference>
<dbReference type="AlphaFoldDB" id="A0A2H0YRZ0"/>
<evidence type="ECO:0000313" key="1">
    <source>
        <dbReference type="EMBL" id="PIS41049.1"/>
    </source>
</evidence>
<protein>
    <submittedName>
        <fullName evidence="1">Uncharacterized protein</fullName>
    </submittedName>
</protein>
<proteinExistence type="predicted"/>
<sequence length="202" mass="22606">MDKQTGKLIARISENLPDMNSGQMQRLIDDPVGLQDALRKALCPVRMIDVTTNGRSGEQCIADLESKHYRVGDYAKQLLRNAKFVATNGVTYTLAIIMGDEFEDANRTNQNIREVAHARGYPDPTVELGPYLREMFSDEDLKKMGLWALIVMHEPISDSDGDLFVLGVYRDGRGRWLSAYHGGPGIRWLRGVGFMFLVPASS</sequence>
<dbReference type="Proteomes" id="UP000236845">
    <property type="component" value="Unassembled WGS sequence"/>
</dbReference>
<name>A0A2H0YRZ0_9BACT</name>
<gene>
    <name evidence="1" type="ORF">COT26_00075</name>
</gene>
<evidence type="ECO:0000313" key="2">
    <source>
        <dbReference type="Proteomes" id="UP000236845"/>
    </source>
</evidence>
<reference evidence="2" key="1">
    <citation type="submission" date="2017-09" db="EMBL/GenBank/DDBJ databases">
        <title>Depth-based differentiation of microbial function through sediment-hosted aquifers and enrichment of novel symbionts in the deep terrestrial subsurface.</title>
        <authorList>
            <person name="Probst A.J."/>
            <person name="Ladd B."/>
            <person name="Jarett J.K."/>
            <person name="Geller-Mcgrath D.E."/>
            <person name="Sieber C.M.K."/>
            <person name="Emerson J.B."/>
            <person name="Anantharaman K."/>
            <person name="Thomas B.C."/>
            <person name="Malmstrom R."/>
            <person name="Stieglmeier M."/>
            <person name="Klingl A."/>
            <person name="Woyke T."/>
            <person name="Ryan C.M."/>
            <person name="Banfield J.F."/>
        </authorList>
    </citation>
    <scope>NUCLEOTIDE SEQUENCE [LARGE SCALE GENOMIC DNA]</scope>
</reference>
<comment type="caution">
    <text evidence="1">The sequence shown here is derived from an EMBL/GenBank/DDBJ whole genome shotgun (WGS) entry which is preliminary data.</text>
</comment>